<keyword evidence="3" id="KW-1185">Reference proteome</keyword>
<dbReference type="InterPro" id="IPR015002">
    <property type="entry name" value="T6SS_Tdi1_C"/>
</dbReference>
<evidence type="ECO:0000313" key="2">
    <source>
        <dbReference type="EMBL" id="RPE08306.1"/>
    </source>
</evidence>
<proteinExistence type="predicted"/>
<evidence type="ECO:0000259" key="1">
    <source>
        <dbReference type="Pfam" id="PF08906"/>
    </source>
</evidence>
<dbReference type="Pfam" id="PF08906">
    <property type="entry name" value="T6SS_Tdi1_C"/>
    <property type="match status" value="1"/>
</dbReference>
<dbReference type="AlphaFoldDB" id="A0A3N4PJA8"/>
<dbReference type="RefSeq" id="WP_123847307.1">
    <property type="nucleotide sequence ID" value="NZ_RPDH01000002.1"/>
</dbReference>
<feature type="domain" description="T6SS immunity protein Tdi1 C-terminal" evidence="1">
    <location>
        <begin position="122"/>
        <end position="183"/>
    </location>
</feature>
<evidence type="ECO:0000313" key="3">
    <source>
        <dbReference type="Proteomes" id="UP000278351"/>
    </source>
</evidence>
<dbReference type="Proteomes" id="UP000278351">
    <property type="component" value="Unassembled WGS sequence"/>
</dbReference>
<accession>A0A3N4PJA8</accession>
<reference evidence="2 3" key="1">
    <citation type="submission" date="2018-11" db="EMBL/GenBank/DDBJ databases">
        <title>Chitinophaga lutea sp.nov., isolate from arsenic contaminated soil.</title>
        <authorList>
            <person name="Zong Y."/>
        </authorList>
    </citation>
    <scope>NUCLEOTIDE SEQUENCE [LARGE SCALE GENOMIC DNA]</scope>
    <source>
        <strain evidence="2 3">ZY74</strain>
    </source>
</reference>
<comment type="caution">
    <text evidence="2">The sequence shown here is derived from an EMBL/GenBank/DDBJ whole genome shotgun (WGS) entry which is preliminary data.</text>
</comment>
<sequence>MIERLVKKIGITATAVDEKQGGVFENLPAELSGILNAYAGSTFGNGLYRLHSFQSSFKWAGIIGDYFTEYKNKILPFGFDWMGRQFCAAINDKRLFMFDPATAEDFEIDQTLVPLHNEDFADDTDEMLAVNMFDRILAHNKMSSLNYDQCLGFKIPLFLGGEDSIGNYEAQDMEVYWHINGEIVKKTKDLPDGTIIGKVEIE</sequence>
<gene>
    <name evidence="2" type="ORF">EGT74_14705</name>
</gene>
<name>A0A3N4PJA8_9BACT</name>
<dbReference type="EMBL" id="RPDH01000002">
    <property type="protein sequence ID" value="RPE08306.1"/>
    <property type="molecule type" value="Genomic_DNA"/>
</dbReference>
<dbReference type="OrthoDB" id="667738at2"/>
<organism evidence="2 3">
    <name type="scientific">Chitinophaga lutea</name>
    <dbReference type="NCBI Taxonomy" id="2488634"/>
    <lineage>
        <taxon>Bacteria</taxon>
        <taxon>Pseudomonadati</taxon>
        <taxon>Bacteroidota</taxon>
        <taxon>Chitinophagia</taxon>
        <taxon>Chitinophagales</taxon>
        <taxon>Chitinophagaceae</taxon>
        <taxon>Chitinophaga</taxon>
    </lineage>
</organism>
<protein>
    <submittedName>
        <fullName evidence="2">DUF1851 domain-containing protein</fullName>
    </submittedName>
</protein>